<feature type="transmembrane region" description="Helical" evidence="9">
    <location>
        <begin position="40"/>
        <end position="65"/>
    </location>
</feature>
<dbReference type="Proteomes" id="UP000013520">
    <property type="component" value="Chromosome"/>
</dbReference>
<protein>
    <submittedName>
        <fullName evidence="11">TRAP-type C4-dicarboxylate transport system, small permease component</fullName>
    </submittedName>
</protein>
<gene>
    <name evidence="11" type="ORF">Desgi_0694</name>
</gene>
<dbReference type="GO" id="GO:0005886">
    <property type="term" value="C:plasma membrane"/>
    <property type="evidence" value="ECO:0007669"/>
    <property type="project" value="UniProtKB-SubCell"/>
</dbReference>
<evidence type="ECO:0000256" key="2">
    <source>
        <dbReference type="ARBA" id="ARBA00022448"/>
    </source>
</evidence>
<dbReference type="PANTHER" id="PTHR35011">
    <property type="entry name" value="2,3-DIKETO-L-GULONATE TRAP TRANSPORTER SMALL PERMEASE PROTEIN YIAM"/>
    <property type="match status" value="1"/>
</dbReference>
<dbReference type="KEGG" id="dgi:Desgi_0694"/>
<dbReference type="STRING" id="767817.Desgi_0694"/>
<proteinExistence type="inferred from homology"/>
<evidence type="ECO:0000256" key="8">
    <source>
        <dbReference type="ARBA" id="ARBA00038436"/>
    </source>
</evidence>
<feature type="transmembrane region" description="Helical" evidence="9">
    <location>
        <begin position="12"/>
        <end position="34"/>
    </location>
</feature>
<feature type="transmembrane region" description="Helical" evidence="9">
    <location>
        <begin position="86"/>
        <end position="106"/>
    </location>
</feature>
<evidence type="ECO:0000313" key="12">
    <source>
        <dbReference type="Proteomes" id="UP000013520"/>
    </source>
</evidence>
<keyword evidence="12" id="KW-1185">Reference proteome</keyword>
<dbReference type="RefSeq" id="WP_006520897.1">
    <property type="nucleotide sequence ID" value="NC_021184.1"/>
</dbReference>
<keyword evidence="6 9" id="KW-1133">Transmembrane helix</keyword>
<comment type="similarity">
    <text evidence="8">Belongs to the TRAP transporter small permease family.</text>
</comment>
<reference evidence="11 12" key="1">
    <citation type="submission" date="2012-01" db="EMBL/GenBank/DDBJ databases">
        <title>Complete sequence of Desulfotomaculum gibsoniae DSM 7213.</title>
        <authorList>
            <consortium name="US DOE Joint Genome Institute"/>
            <person name="Lucas S."/>
            <person name="Han J."/>
            <person name="Lapidus A."/>
            <person name="Cheng J.-F."/>
            <person name="Goodwin L."/>
            <person name="Pitluck S."/>
            <person name="Peters L."/>
            <person name="Ovchinnikova G."/>
            <person name="Teshima H."/>
            <person name="Detter J.C."/>
            <person name="Han C."/>
            <person name="Tapia R."/>
            <person name="Land M."/>
            <person name="Hauser L."/>
            <person name="Kyrpides N."/>
            <person name="Ivanova N."/>
            <person name="Pagani I."/>
            <person name="Parshina S."/>
            <person name="Plugge C."/>
            <person name="Muyzer G."/>
            <person name="Kuever J."/>
            <person name="Ivanova A."/>
            <person name="Nazina T."/>
            <person name="Klenk H.-P."/>
            <person name="Brambilla E."/>
            <person name="Spring S."/>
            <person name="Stams A.F."/>
            <person name="Woyke T."/>
        </authorList>
    </citation>
    <scope>NUCLEOTIDE SEQUENCE [LARGE SCALE GENOMIC DNA]</scope>
    <source>
        <strain evidence="11 12">DSM 7213</strain>
    </source>
</reference>
<feature type="transmembrane region" description="Helical" evidence="9">
    <location>
        <begin position="126"/>
        <end position="144"/>
    </location>
</feature>
<keyword evidence="7 9" id="KW-0472">Membrane</keyword>
<evidence type="ECO:0000256" key="7">
    <source>
        <dbReference type="ARBA" id="ARBA00023136"/>
    </source>
</evidence>
<evidence type="ECO:0000259" key="10">
    <source>
        <dbReference type="Pfam" id="PF04290"/>
    </source>
</evidence>
<dbReference type="eggNOG" id="COG3090">
    <property type="taxonomic scope" value="Bacteria"/>
</dbReference>
<dbReference type="HOGENOM" id="CLU_086356_3_1_9"/>
<keyword evidence="3" id="KW-1003">Cell membrane</keyword>
<evidence type="ECO:0000256" key="1">
    <source>
        <dbReference type="ARBA" id="ARBA00004429"/>
    </source>
</evidence>
<dbReference type="AlphaFoldDB" id="R4KCF0"/>
<evidence type="ECO:0000256" key="9">
    <source>
        <dbReference type="SAM" id="Phobius"/>
    </source>
</evidence>
<evidence type="ECO:0000256" key="4">
    <source>
        <dbReference type="ARBA" id="ARBA00022519"/>
    </source>
</evidence>
<evidence type="ECO:0000256" key="3">
    <source>
        <dbReference type="ARBA" id="ARBA00022475"/>
    </source>
</evidence>
<dbReference type="EMBL" id="CP003273">
    <property type="protein sequence ID" value="AGL00249.1"/>
    <property type="molecule type" value="Genomic_DNA"/>
</dbReference>
<sequence length="168" mass="18942">MGMLSFLRSLSYFAHTIGALLLGFIVIITLYQIFTRPLGLGSIGIEEISGILVVWAVYLTIPYALREKKHIRVDIVLRLLSEKNQKRLLIVGNFICLIFCIVIIWHGLQLTLLEFQGGGVTPLLNIPVYLLYLAVPLGMFLFALEASMEIITHISGLKSEDNVYRIHQ</sequence>
<evidence type="ECO:0000256" key="5">
    <source>
        <dbReference type="ARBA" id="ARBA00022692"/>
    </source>
</evidence>
<keyword evidence="2" id="KW-0813">Transport</keyword>
<evidence type="ECO:0000256" key="6">
    <source>
        <dbReference type="ARBA" id="ARBA00022989"/>
    </source>
</evidence>
<dbReference type="Pfam" id="PF04290">
    <property type="entry name" value="DctQ"/>
    <property type="match status" value="1"/>
</dbReference>
<dbReference type="OrthoDB" id="9814265at2"/>
<keyword evidence="5 9" id="KW-0812">Transmembrane</keyword>
<organism evidence="11 12">
    <name type="scientific">Desulfoscipio gibsoniae DSM 7213</name>
    <dbReference type="NCBI Taxonomy" id="767817"/>
    <lineage>
        <taxon>Bacteria</taxon>
        <taxon>Bacillati</taxon>
        <taxon>Bacillota</taxon>
        <taxon>Clostridia</taxon>
        <taxon>Eubacteriales</taxon>
        <taxon>Desulfallaceae</taxon>
        <taxon>Desulfoscipio</taxon>
    </lineage>
</organism>
<feature type="domain" description="Tripartite ATP-independent periplasmic transporters DctQ component" evidence="10">
    <location>
        <begin position="25"/>
        <end position="153"/>
    </location>
</feature>
<accession>R4KCF0</accession>
<dbReference type="InterPro" id="IPR007387">
    <property type="entry name" value="TRAP_DctQ"/>
</dbReference>
<keyword evidence="4" id="KW-0997">Cell inner membrane</keyword>
<comment type="subcellular location">
    <subcellularLocation>
        <location evidence="1">Cell inner membrane</location>
        <topology evidence="1">Multi-pass membrane protein</topology>
    </subcellularLocation>
</comment>
<dbReference type="InterPro" id="IPR055348">
    <property type="entry name" value="DctQ"/>
</dbReference>
<name>R4KCF0_9FIRM</name>
<evidence type="ECO:0000313" key="11">
    <source>
        <dbReference type="EMBL" id="AGL00249.1"/>
    </source>
</evidence>